<dbReference type="RefSeq" id="WP_261697213.1">
    <property type="nucleotide sequence ID" value="NZ_CP104694.1"/>
</dbReference>
<dbReference type="EMBL" id="CP104694">
    <property type="protein sequence ID" value="UXI70262.1"/>
    <property type="molecule type" value="Genomic_DNA"/>
</dbReference>
<organism evidence="3 4">
    <name type="scientific">Tahibacter amnicola</name>
    <dbReference type="NCBI Taxonomy" id="2976241"/>
    <lineage>
        <taxon>Bacteria</taxon>
        <taxon>Pseudomonadati</taxon>
        <taxon>Pseudomonadota</taxon>
        <taxon>Gammaproteobacteria</taxon>
        <taxon>Lysobacterales</taxon>
        <taxon>Rhodanobacteraceae</taxon>
        <taxon>Tahibacter</taxon>
    </lineage>
</organism>
<reference evidence="3" key="1">
    <citation type="submission" date="2022-09" db="EMBL/GenBank/DDBJ databases">
        <title>Tahibacter sp. nov., isolated from a fresh water.</title>
        <authorList>
            <person name="Baek J.H."/>
            <person name="Lee J.K."/>
            <person name="Kim J.M."/>
            <person name="Jeon C.O."/>
        </authorList>
    </citation>
    <scope>NUCLEOTIDE SEQUENCE</scope>
    <source>
        <strain evidence="3">W38</strain>
    </source>
</reference>
<proteinExistence type="predicted"/>
<accession>A0ABY6BKG4</accession>
<keyword evidence="4" id="KW-1185">Reference proteome</keyword>
<feature type="transmembrane region" description="Helical" evidence="2">
    <location>
        <begin position="133"/>
        <end position="154"/>
    </location>
</feature>
<evidence type="ECO:0000256" key="1">
    <source>
        <dbReference type="SAM" id="MobiDB-lite"/>
    </source>
</evidence>
<feature type="region of interest" description="Disordered" evidence="1">
    <location>
        <begin position="1"/>
        <end position="26"/>
    </location>
</feature>
<evidence type="ECO:0000313" key="4">
    <source>
        <dbReference type="Proteomes" id="UP001064632"/>
    </source>
</evidence>
<keyword evidence="2" id="KW-0812">Transmembrane</keyword>
<evidence type="ECO:0000256" key="2">
    <source>
        <dbReference type="SAM" id="Phobius"/>
    </source>
</evidence>
<evidence type="ECO:0000313" key="3">
    <source>
        <dbReference type="EMBL" id="UXI70262.1"/>
    </source>
</evidence>
<feature type="transmembrane region" description="Helical" evidence="2">
    <location>
        <begin position="72"/>
        <end position="92"/>
    </location>
</feature>
<name>A0ABY6BKG4_9GAMM</name>
<keyword evidence="2" id="KW-0472">Membrane</keyword>
<sequence length="155" mass="16710">MSTVSTPVTEPATGASPAPGARGEEPKPALSLNDLIGLHYRQVDNVHKLWNYLWLTGGTAVVVAAKSPELSMFLFSGFLLFALPNGRLVYLAQHEAYLSARAVKVAAGVSNPPLMNEVMAVVRQIDPWPARRVAFCHALITSFVAIVLSMVPMLI</sequence>
<gene>
    <name evidence="3" type="ORF">N4264_11685</name>
</gene>
<protein>
    <submittedName>
        <fullName evidence="3">Uncharacterized protein</fullName>
    </submittedName>
</protein>
<keyword evidence="2" id="KW-1133">Transmembrane helix</keyword>
<dbReference type="Proteomes" id="UP001064632">
    <property type="component" value="Chromosome"/>
</dbReference>